<proteinExistence type="predicted"/>
<keyword evidence="2" id="KW-0732">Signal</keyword>
<accession>A0A0G4HSI2</accession>
<evidence type="ECO:0000256" key="1">
    <source>
        <dbReference type="SAM" id="MobiDB-lite"/>
    </source>
</evidence>
<gene>
    <name evidence="4" type="ORF">Cvel_31019</name>
</gene>
<dbReference type="InterPro" id="IPR002921">
    <property type="entry name" value="Fungal_lipase-type"/>
</dbReference>
<feature type="region of interest" description="Disordered" evidence="1">
    <location>
        <begin position="469"/>
        <end position="504"/>
    </location>
</feature>
<feature type="region of interest" description="Disordered" evidence="1">
    <location>
        <begin position="530"/>
        <end position="552"/>
    </location>
</feature>
<dbReference type="AlphaFoldDB" id="A0A0G4HSI2"/>
<evidence type="ECO:0000313" key="4">
    <source>
        <dbReference type="EMBL" id="CEM47295.1"/>
    </source>
</evidence>
<feature type="chain" id="PRO_5005192321" description="Fungal lipase-type domain-containing protein" evidence="2">
    <location>
        <begin position="26"/>
        <end position="654"/>
    </location>
</feature>
<feature type="domain" description="Fungal lipase-type" evidence="3">
    <location>
        <begin position="233"/>
        <end position="365"/>
    </location>
</feature>
<reference evidence="4" key="1">
    <citation type="submission" date="2014-11" db="EMBL/GenBank/DDBJ databases">
        <authorList>
            <person name="Otto D Thomas"/>
            <person name="Naeem Raeece"/>
        </authorList>
    </citation>
    <scope>NUCLEOTIDE SEQUENCE</scope>
</reference>
<dbReference type="SUPFAM" id="SSF53474">
    <property type="entry name" value="alpha/beta-Hydrolases"/>
    <property type="match status" value="1"/>
</dbReference>
<protein>
    <recommendedName>
        <fullName evidence="3">Fungal lipase-type domain-containing protein</fullName>
    </recommendedName>
</protein>
<dbReference type="Gene3D" id="3.40.50.1820">
    <property type="entry name" value="alpha/beta hydrolase"/>
    <property type="match status" value="1"/>
</dbReference>
<dbReference type="GO" id="GO:0006629">
    <property type="term" value="P:lipid metabolic process"/>
    <property type="evidence" value="ECO:0007669"/>
    <property type="project" value="InterPro"/>
</dbReference>
<feature type="region of interest" description="Disordered" evidence="1">
    <location>
        <begin position="577"/>
        <end position="613"/>
    </location>
</feature>
<organism evidence="4">
    <name type="scientific">Chromera velia CCMP2878</name>
    <dbReference type="NCBI Taxonomy" id="1169474"/>
    <lineage>
        <taxon>Eukaryota</taxon>
        <taxon>Sar</taxon>
        <taxon>Alveolata</taxon>
        <taxon>Colpodellida</taxon>
        <taxon>Chromeraceae</taxon>
        <taxon>Chromera</taxon>
    </lineage>
</organism>
<dbReference type="Pfam" id="PF01764">
    <property type="entry name" value="Lipase_3"/>
    <property type="match status" value="1"/>
</dbReference>
<name>A0A0G4HSI2_9ALVE</name>
<evidence type="ECO:0000259" key="3">
    <source>
        <dbReference type="Pfam" id="PF01764"/>
    </source>
</evidence>
<evidence type="ECO:0000256" key="2">
    <source>
        <dbReference type="SAM" id="SignalP"/>
    </source>
</evidence>
<dbReference type="InterPro" id="IPR029058">
    <property type="entry name" value="AB_hydrolase_fold"/>
</dbReference>
<sequence>MHSVSLTTFFFGVLLDVVLVGGVAPIVPVPTESIDFPYAVDLLELGYEDECLGLPDLRARLDAFLACVAADFAAGFNVANGACNCQAAFTTAEGVCDPAAFLTGDFVCAFSAFSFFEPGCPTAPASLLPVGFPETELNLDFELPDLPLDQNLPVDLIAREGITYTQLFRANRRMYSLATNYQCFNKQFSFADNDLLPGWTTRELFLPQYQGAAPSDASQPLVAIAQKEKDLLIVVRGTVKFAEWLADFDYAHVEPPVGPGKIARGWGTVGGNILDLLDQRLQDIVANPGSIERVIITGHSLGGFVSTIVAQGVTERLKNSNVSVFGAHFASNRVGDLQWQEAFEGSVNSRFFQFALDPVPWFPCQTFAVCNEESKAPVPTTEGGDAPVCFAQMVGWIARSSTGVAEFLPQFGGSYFLNSPPNNLEQAAAAHLCSYNCWLSRLFIGDSTEESAECSLSSCPFAVSLEQGEDPKRHPLVPRRSDLQAASQKEGGKEGGKGKGSLSSWLMEGGEDGFGLQAFQAMGEGLQKKWRGVGSGKDEEESRDSYSGSETQRKSVEGMLHLFDFDDFSKAALFSKSSKGNDKHAKNTCQKLTPVKPLPSTPSEGDTTTDPEERLRSRIEQTLEGSFIYQVSLWKCPLKLMPMQDGLSASGSSR</sequence>
<dbReference type="PhylomeDB" id="A0A0G4HSI2"/>
<dbReference type="VEuPathDB" id="CryptoDB:Cvel_31019"/>
<feature type="signal peptide" evidence="2">
    <location>
        <begin position="1"/>
        <end position="25"/>
    </location>
</feature>
<dbReference type="EMBL" id="CDMZ01003701">
    <property type="protein sequence ID" value="CEM47295.1"/>
    <property type="molecule type" value="Genomic_DNA"/>
</dbReference>